<dbReference type="AlphaFoldDB" id="A0A9X2S5N7"/>
<feature type="transmembrane region" description="Helical" evidence="1">
    <location>
        <begin position="159"/>
        <end position="178"/>
    </location>
</feature>
<gene>
    <name evidence="2" type="ORF">NSA23_11730</name>
</gene>
<keyword evidence="3" id="KW-1185">Reference proteome</keyword>
<protein>
    <submittedName>
        <fullName evidence="2">DUF5317 domain-containing protein</fullName>
    </submittedName>
</protein>
<organism evidence="2 3">
    <name type="scientific">Anaerosalibacter massiliensis</name>
    <dbReference type="NCBI Taxonomy" id="1347392"/>
    <lineage>
        <taxon>Bacteria</taxon>
        <taxon>Bacillati</taxon>
        <taxon>Bacillota</taxon>
        <taxon>Tissierellia</taxon>
        <taxon>Tissierellales</taxon>
        <taxon>Sporanaerobacteraceae</taxon>
        <taxon>Anaerosalibacter</taxon>
    </lineage>
</organism>
<keyword evidence="1" id="KW-0812">Transmembrane</keyword>
<evidence type="ECO:0000256" key="1">
    <source>
        <dbReference type="SAM" id="Phobius"/>
    </source>
</evidence>
<comment type="caution">
    <text evidence="2">The sequence shown here is derived from an EMBL/GenBank/DDBJ whole genome shotgun (WGS) entry which is preliminary data.</text>
</comment>
<dbReference type="EMBL" id="JANJZL010000008">
    <property type="protein sequence ID" value="MCR2044775.1"/>
    <property type="molecule type" value="Genomic_DNA"/>
</dbReference>
<proteinExistence type="predicted"/>
<dbReference type="Pfam" id="PF17248">
    <property type="entry name" value="DUF5317"/>
    <property type="match status" value="1"/>
</dbReference>
<feature type="transmembrane region" description="Helical" evidence="1">
    <location>
        <begin position="87"/>
        <end position="106"/>
    </location>
</feature>
<reference evidence="2" key="1">
    <citation type="submission" date="2022-07" db="EMBL/GenBank/DDBJ databases">
        <title>Enhanced cultured diversity of the mouse gut microbiota enables custom-made synthetic communities.</title>
        <authorList>
            <person name="Afrizal A."/>
        </authorList>
    </citation>
    <scope>NUCLEOTIDE SEQUENCE</scope>
    <source>
        <strain evidence="2">DSM 29482</strain>
    </source>
</reference>
<keyword evidence="1" id="KW-1133">Transmembrane helix</keyword>
<sequence length="200" mass="23139">MFIEVIILSLIIGFIRGGKISRFKGVNFRRMWILILALIIQYFLITMNFVEELSSFESVFKFTRELSIISYILLFVGILINLRYRSLWIVLSGSIMNFLVMILNGWKRPIILEGLELLGLEDFGFLLEQGKLPLYTPLVEKTKLAVLGDIMLVSKPYPFPHVFSFGDFIICLGLFTLIQEIMMLEDKKTGSMVQFDFMGR</sequence>
<feature type="transmembrane region" description="Helical" evidence="1">
    <location>
        <begin position="62"/>
        <end position="80"/>
    </location>
</feature>
<name>A0A9X2S5N7_9FIRM</name>
<feature type="transmembrane region" description="Helical" evidence="1">
    <location>
        <begin position="31"/>
        <end position="50"/>
    </location>
</feature>
<accession>A0A9X2S5N7</accession>
<dbReference type="InterPro" id="IPR035168">
    <property type="entry name" value="DUF5317"/>
</dbReference>
<dbReference type="Proteomes" id="UP001142078">
    <property type="component" value="Unassembled WGS sequence"/>
</dbReference>
<evidence type="ECO:0000313" key="2">
    <source>
        <dbReference type="EMBL" id="MCR2044775.1"/>
    </source>
</evidence>
<keyword evidence="1" id="KW-0472">Membrane</keyword>
<dbReference type="RefSeq" id="WP_257490571.1">
    <property type="nucleotide sequence ID" value="NZ_JANJZL010000008.1"/>
</dbReference>
<evidence type="ECO:0000313" key="3">
    <source>
        <dbReference type="Proteomes" id="UP001142078"/>
    </source>
</evidence>